<keyword evidence="3 8" id="KW-0547">Nucleotide-binding</keyword>
<evidence type="ECO:0000256" key="4">
    <source>
        <dbReference type="ARBA" id="ARBA00022840"/>
    </source>
</evidence>
<evidence type="ECO:0000256" key="2">
    <source>
        <dbReference type="ARBA" id="ARBA00022598"/>
    </source>
</evidence>
<dbReference type="FunFam" id="3.40.50.620:FF:000077">
    <property type="entry name" value="Leucine--tRNA ligase"/>
    <property type="match status" value="1"/>
</dbReference>
<comment type="catalytic activity">
    <reaction evidence="7 8">
        <text>tRNA(Leu) + L-leucine + ATP = L-leucyl-tRNA(Leu) + AMP + diphosphate</text>
        <dbReference type="Rhea" id="RHEA:11688"/>
        <dbReference type="Rhea" id="RHEA-COMP:9613"/>
        <dbReference type="Rhea" id="RHEA-COMP:9622"/>
        <dbReference type="ChEBI" id="CHEBI:30616"/>
        <dbReference type="ChEBI" id="CHEBI:33019"/>
        <dbReference type="ChEBI" id="CHEBI:57427"/>
        <dbReference type="ChEBI" id="CHEBI:78442"/>
        <dbReference type="ChEBI" id="CHEBI:78494"/>
        <dbReference type="ChEBI" id="CHEBI:456215"/>
        <dbReference type="EC" id="6.1.1.4"/>
    </reaction>
</comment>
<dbReference type="PRINTS" id="PR00985">
    <property type="entry name" value="TRNASYNTHLEU"/>
</dbReference>
<evidence type="ECO:0000256" key="9">
    <source>
        <dbReference type="RuleBase" id="RU363039"/>
    </source>
</evidence>
<proteinExistence type="inferred from homology"/>
<dbReference type="CDD" id="cd00812">
    <property type="entry name" value="LeuRS_core"/>
    <property type="match status" value="1"/>
</dbReference>
<feature type="domain" description="Methionyl/Valyl/Leucyl/Isoleucyl-tRNA synthetase anticodon-binding" evidence="10">
    <location>
        <begin position="667"/>
        <end position="788"/>
    </location>
</feature>
<dbReference type="SUPFAM" id="SSF47323">
    <property type="entry name" value="Anticodon-binding domain of a subclass of class I aminoacyl-tRNA synthetases"/>
    <property type="match status" value="1"/>
</dbReference>
<evidence type="ECO:0000256" key="6">
    <source>
        <dbReference type="ARBA" id="ARBA00023146"/>
    </source>
</evidence>
<evidence type="ECO:0000256" key="8">
    <source>
        <dbReference type="HAMAP-Rule" id="MF_00049"/>
    </source>
</evidence>
<dbReference type="InterPro" id="IPR013155">
    <property type="entry name" value="M/V/L/I-tRNA-synth_anticd-bd"/>
</dbReference>
<dbReference type="SUPFAM" id="SSF52374">
    <property type="entry name" value="Nucleotidylyl transferase"/>
    <property type="match status" value="1"/>
</dbReference>
<organism evidence="13 14">
    <name type="scientific">Tectimicrobiota bacterium</name>
    <dbReference type="NCBI Taxonomy" id="2528274"/>
    <lineage>
        <taxon>Bacteria</taxon>
        <taxon>Pseudomonadati</taxon>
        <taxon>Nitrospinota/Tectimicrobiota group</taxon>
        <taxon>Candidatus Tectimicrobiota</taxon>
    </lineage>
</organism>
<dbReference type="InterPro" id="IPR002302">
    <property type="entry name" value="Leu-tRNA-ligase"/>
</dbReference>
<reference evidence="13" key="1">
    <citation type="submission" date="2019-03" db="EMBL/GenBank/DDBJ databases">
        <title>Lake Tanganyika Metagenome-Assembled Genomes (MAGs).</title>
        <authorList>
            <person name="Tran P."/>
        </authorList>
    </citation>
    <scope>NUCLEOTIDE SEQUENCE</scope>
    <source>
        <strain evidence="13">K_DeepCast_65m_m2_066</strain>
    </source>
</reference>
<dbReference type="InterPro" id="IPR009008">
    <property type="entry name" value="Val/Leu/Ile-tRNA-synth_edit"/>
</dbReference>
<dbReference type="InterPro" id="IPR025709">
    <property type="entry name" value="Leu_tRNA-synth_edit"/>
</dbReference>
<dbReference type="Gene3D" id="3.40.50.620">
    <property type="entry name" value="HUPs"/>
    <property type="match status" value="2"/>
</dbReference>
<dbReference type="Gene3D" id="1.10.730.10">
    <property type="entry name" value="Isoleucyl-tRNA Synthetase, Domain 1"/>
    <property type="match status" value="1"/>
</dbReference>
<dbReference type="FunFam" id="1.10.730.10:FF:000011">
    <property type="entry name" value="Leucine--tRNA ligase chloroplastic/mitochondrial"/>
    <property type="match status" value="1"/>
</dbReference>
<dbReference type="GO" id="GO:0005829">
    <property type="term" value="C:cytosol"/>
    <property type="evidence" value="ECO:0007669"/>
    <property type="project" value="TreeGrafter"/>
</dbReference>
<keyword evidence="4 8" id="KW-0067">ATP-binding</keyword>
<dbReference type="Pfam" id="PF09334">
    <property type="entry name" value="tRNA-synt_1g"/>
    <property type="match status" value="1"/>
</dbReference>
<feature type="binding site" evidence="8">
    <location>
        <position position="598"/>
    </location>
    <ligand>
        <name>ATP</name>
        <dbReference type="ChEBI" id="CHEBI:30616"/>
    </ligand>
</feature>
<dbReference type="HAMAP" id="MF_00049_B">
    <property type="entry name" value="Leu_tRNA_synth_B"/>
    <property type="match status" value="1"/>
</dbReference>
<evidence type="ECO:0000259" key="12">
    <source>
        <dbReference type="Pfam" id="PF13603"/>
    </source>
</evidence>
<dbReference type="FunFam" id="3.40.50.620:FF:000056">
    <property type="entry name" value="Leucine--tRNA ligase"/>
    <property type="match status" value="1"/>
</dbReference>
<dbReference type="AlphaFoldDB" id="A0A937VXU2"/>
<gene>
    <name evidence="8" type="primary">leuS</name>
    <name evidence="13" type="ORF">FJZ47_01835</name>
</gene>
<sequence>MSNELYTAQEIERKWRQRWEERGMHTITDADPRPKYYCLDMFPYPSGSGLHVGHWRGYVLSDVWSRYKTLQGYKVLHPMGWDAFGLPAENDAIKKGIHPRVGTDDNINNFRRQLDEIGAMYDWSREIDTTDPEYYRWTQWIFLQMYRQGLAYKSFMPINWCPSCKCGLANEEVVDGACERCGTLVTRREMQQWMLRITRYAERLLRDLDKLEWPEKVKTMQANWIGRSEGATVTFTAISARDGGQHELRIFTTRPDTLFGATYMVLAPEHPLVSVLCAPEREAAVQSYVVESRRRSDIERSNVERKKTGVDIGAVAINPVNGARIPIWIADYVLMGYGTGAIMAVPAHDERDFEFATLFNLPIVEVIAHPDSPKDAHGHLTAAYTGPGQMVHSGQFDGLTAQEGKQQVVTWLAEQSQAEATVNYRMRDWVFSRQRYWGEPIPIVHCTHCGEVPVPESDLPVLLPHVEQYQPTGTGESPLAAIQEWVQVACPQCGAQARRETDTMPQWAGSCWYFLRYASPACNTALADPAAINTWLPVDLYVGGVEHAILHLLYARFFVKFLYDIGSVPFDEPFTRLFNQGMIVRRSETSGKREKMSKSKGNVVNPDDLVVQYGTDSVRLYELFIGPPEEESEWNDNGIEGIFRFLRRAWHWVLDALPQAGDVTDPAIEQQLHIMLKQVTERLESFRFNTSISAMMEFLNFVLQPSYAGQPVGRQTLRAFLITLAPFAPHLAEELWERLGETTSVFLQRFPIYDEALTRRQEVEMAVQINGKVRGTITVATDSVADVVQAAALADERVRRHVLDKTIVKTIFVPNRIMNLIVR</sequence>
<evidence type="ECO:0000256" key="7">
    <source>
        <dbReference type="ARBA" id="ARBA00047469"/>
    </source>
</evidence>
<dbReference type="GO" id="GO:0006429">
    <property type="term" value="P:leucyl-tRNA aminoacylation"/>
    <property type="evidence" value="ECO:0007669"/>
    <property type="project" value="UniProtKB-UniRule"/>
</dbReference>
<keyword evidence="5 8" id="KW-0648">Protein biosynthesis</keyword>
<dbReference type="CDD" id="cd07958">
    <property type="entry name" value="Anticodon_Ia_Leu_BEm"/>
    <property type="match status" value="1"/>
</dbReference>
<dbReference type="InterPro" id="IPR009080">
    <property type="entry name" value="tRNAsynth_Ia_anticodon-bd"/>
</dbReference>
<dbReference type="PANTHER" id="PTHR43740:SF2">
    <property type="entry name" value="LEUCINE--TRNA LIGASE, MITOCHONDRIAL"/>
    <property type="match status" value="1"/>
</dbReference>
<accession>A0A937VXU2</accession>
<dbReference type="Pfam" id="PF13603">
    <property type="entry name" value="tRNA-synt_1_2"/>
    <property type="match status" value="1"/>
</dbReference>
<feature type="domain" description="Methionyl/Leucyl tRNA synthetase" evidence="11">
    <location>
        <begin position="42"/>
        <end position="183"/>
    </location>
</feature>
<dbReference type="GO" id="GO:0005524">
    <property type="term" value="F:ATP binding"/>
    <property type="evidence" value="ECO:0007669"/>
    <property type="project" value="UniProtKB-UniRule"/>
</dbReference>
<evidence type="ECO:0000313" key="13">
    <source>
        <dbReference type="EMBL" id="MBM3222533.1"/>
    </source>
</evidence>
<dbReference type="InterPro" id="IPR015413">
    <property type="entry name" value="Methionyl/Leucyl_tRNA_Synth"/>
</dbReference>
<keyword evidence="2 8" id="KW-0436">Ligase</keyword>
<evidence type="ECO:0000256" key="1">
    <source>
        <dbReference type="ARBA" id="ARBA00005594"/>
    </source>
</evidence>
<evidence type="ECO:0000259" key="11">
    <source>
        <dbReference type="Pfam" id="PF09334"/>
    </source>
</evidence>
<dbReference type="Pfam" id="PF08264">
    <property type="entry name" value="Anticodon_1"/>
    <property type="match status" value="1"/>
</dbReference>
<comment type="caution">
    <text evidence="8">Lacks conserved residue(s) required for the propagation of feature annotation.</text>
</comment>
<dbReference type="InterPro" id="IPR014729">
    <property type="entry name" value="Rossmann-like_a/b/a_fold"/>
</dbReference>
<dbReference type="GO" id="GO:0004823">
    <property type="term" value="F:leucine-tRNA ligase activity"/>
    <property type="evidence" value="ECO:0007669"/>
    <property type="project" value="UniProtKB-UniRule"/>
</dbReference>
<dbReference type="SUPFAM" id="SSF50677">
    <property type="entry name" value="ValRS/IleRS/LeuRS editing domain"/>
    <property type="match status" value="1"/>
</dbReference>
<feature type="short sequence motif" description="'KMSKS' region" evidence="8">
    <location>
        <begin position="595"/>
        <end position="599"/>
    </location>
</feature>
<protein>
    <recommendedName>
        <fullName evidence="8">Leucine--tRNA ligase</fullName>
        <ecNumber evidence="8">6.1.1.4</ecNumber>
    </recommendedName>
    <alternativeName>
        <fullName evidence="8">Leucyl-tRNA synthetase</fullName>
        <shortName evidence="8">LeuRS</shortName>
    </alternativeName>
</protein>
<dbReference type="Proteomes" id="UP000712673">
    <property type="component" value="Unassembled WGS sequence"/>
</dbReference>
<feature type="domain" description="Leucyl-tRNA synthetase editing" evidence="12">
    <location>
        <begin position="223"/>
        <end position="412"/>
    </location>
</feature>
<evidence type="ECO:0000256" key="3">
    <source>
        <dbReference type="ARBA" id="ARBA00022741"/>
    </source>
</evidence>
<evidence type="ECO:0000313" key="14">
    <source>
        <dbReference type="Proteomes" id="UP000712673"/>
    </source>
</evidence>
<evidence type="ECO:0000259" key="10">
    <source>
        <dbReference type="Pfam" id="PF08264"/>
    </source>
</evidence>
<comment type="subcellular location">
    <subcellularLocation>
        <location evidence="8">Cytoplasm</location>
    </subcellularLocation>
</comment>
<dbReference type="PANTHER" id="PTHR43740">
    <property type="entry name" value="LEUCYL-TRNA SYNTHETASE"/>
    <property type="match status" value="1"/>
</dbReference>
<dbReference type="EMBL" id="VGLS01000028">
    <property type="protein sequence ID" value="MBM3222533.1"/>
    <property type="molecule type" value="Genomic_DNA"/>
</dbReference>
<keyword evidence="8" id="KW-0963">Cytoplasm</keyword>
<dbReference type="GO" id="GO:0002161">
    <property type="term" value="F:aminoacyl-tRNA deacylase activity"/>
    <property type="evidence" value="ECO:0007669"/>
    <property type="project" value="InterPro"/>
</dbReference>
<evidence type="ECO:0000256" key="5">
    <source>
        <dbReference type="ARBA" id="ARBA00022917"/>
    </source>
</evidence>
<dbReference type="EC" id="6.1.1.4" evidence="8"/>
<keyword evidence="6 8" id="KW-0030">Aminoacyl-tRNA synthetase</keyword>
<dbReference type="NCBIfam" id="TIGR00396">
    <property type="entry name" value="leuS_bact"/>
    <property type="match status" value="1"/>
</dbReference>
<comment type="caution">
    <text evidence="13">The sequence shown here is derived from an EMBL/GenBank/DDBJ whole genome shotgun (WGS) entry which is preliminary data.</text>
</comment>
<comment type="similarity">
    <text evidence="1 8 9">Belongs to the class-I aminoacyl-tRNA synthetase family.</text>
</comment>
<name>A0A937VXU2_UNCTE</name>